<keyword evidence="1" id="KW-1133">Transmembrane helix</keyword>
<protein>
    <submittedName>
        <fullName evidence="2">Uncharacterized protein</fullName>
    </submittedName>
</protein>
<feature type="transmembrane region" description="Helical" evidence="1">
    <location>
        <begin position="7"/>
        <end position="25"/>
    </location>
</feature>
<dbReference type="RefSeq" id="WP_056996682.1">
    <property type="nucleotide sequence ID" value="NZ_AYYR01000043.1"/>
</dbReference>
<keyword evidence="1" id="KW-0472">Membrane</keyword>
<dbReference type="PATRIC" id="fig|1423733.4.peg.2176"/>
<accession>A0A0R2BJT3</accession>
<gene>
    <name evidence="2" type="ORF">FC82_GL002073</name>
</gene>
<dbReference type="EMBL" id="AYYR01000043">
    <property type="protein sequence ID" value="KRM75916.1"/>
    <property type="molecule type" value="Genomic_DNA"/>
</dbReference>
<dbReference type="Proteomes" id="UP000051845">
    <property type="component" value="Unassembled WGS sequence"/>
</dbReference>
<proteinExistence type="predicted"/>
<name>A0A0R2BJT3_SECCO</name>
<feature type="transmembrane region" description="Helical" evidence="1">
    <location>
        <begin position="69"/>
        <end position="90"/>
    </location>
</feature>
<reference evidence="2 3" key="1">
    <citation type="journal article" date="2015" name="Genome Announc.">
        <title>Expanding the biotechnology potential of lactobacilli through comparative genomics of 213 strains and associated genera.</title>
        <authorList>
            <person name="Sun Z."/>
            <person name="Harris H.M."/>
            <person name="McCann A."/>
            <person name="Guo C."/>
            <person name="Argimon S."/>
            <person name="Zhang W."/>
            <person name="Yang X."/>
            <person name="Jeffery I.B."/>
            <person name="Cooney J.C."/>
            <person name="Kagawa T.F."/>
            <person name="Liu W."/>
            <person name="Song Y."/>
            <person name="Salvetti E."/>
            <person name="Wrobel A."/>
            <person name="Rasinkangas P."/>
            <person name="Parkhill J."/>
            <person name="Rea M.C."/>
            <person name="O'Sullivan O."/>
            <person name="Ritari J."/>
            <person name="Douillard F.P."/>
            <person name="Paul Ross R."/>
            <person name="Yang R."/>
            <person name="Briner A.E."/>
            <person name="Felis G.E."/>
            <person name="de Vos W.M."/>
            <person name="Barrangou R."/>
            <person name="Klaenhammer T.R."/>
            <person name="Caufield P.W."/>
            <person name="Cui Y."/>
            <person name="Zhang H."/>
            <person name="O'Toole P.W."/>
        </authorList>
    </citation>
    <scope>NUCLEOTIDE SEQUENCE [LARGE SCALE GENOMIC DNA]</scope>
    <source>
        <strain evidence="2 3">DSM 20515</strain>
    </source>
</reference>
<organism evidence="2 3">
    <name type="scientific">Secundilactobacillus collinoides DSM 20515 = JCM 1123</name>
    <dbReference type="NCBI Taxonomy" id="1423733"/>
    <lineage>
        <taxon>Bacteria</taxon>
        <taxon>Bacillati</taxon>
        <taxon>Bacillota</taxon>
        <taxon>Bacilli</taxon>
        <taxon>Lactobacillales</taxon>
        <taxon>Lactobacillaceae</taxon>
        <taxon>Secundilactobacillus</taxon>
    </lineage>
</organism>
<comment type="caution">
    <text evidence="2">The sequence shown here is derived from an EMBL/GenBank/DDBJ whole genome shotgun (WGS) entry which is preliminary data.</text>
</comment>
<evidence type="ECO:0000313" key="3">
    <source>
        <dbReference type="Proteomes" id="UP000051845"/>
    </source>
</evidence>
<keyword evidence="1" id="KW-0812">Transmembrane</keyword>
<feature type="transmembrane region" description="Helical" evidence="1">
    <location>
        <begin position="31"/>
        <end position="49"/>
    </location>
</feature>
<evidence type="ECO:0000256" key="1">
    <source>
        <dbReference type="SAM" id="Phobius"/>
    </source>
</evidence>
<sequence>MKRTGTFIAIYDVWCVLALAMLPSIFMNHSLTAQIINYVLITGISYWWLKDFLKANKTAGRFYQLSYYLRNVTMILPIILLLVSVVMKLVQGTVNN</sequence>
<evidence type="ECO:0000313" key="2">
    <source>
        <dbReference type="EMBL" id="KRM75916.1"/>
    </source>
</evidence>
<dbReference type="AlphaFoldDB" id="A0A0R2BJT3"/>